<proteinExistence type="inferred from homology"/>
<dbReference type="InterPro" id="IPR000914">
    <property type="entry name" value="SBP_5_dom"/>
</dbReference>
<reference evidence="5 6" key="1">
    <citation type="journal article" date="2021" name="Sci. Rep.">
        <title>The distribution of antibiotic resistance genes in chicken gut microbiota commensals.</title>
        <authorList>
            <person name="Juricova H."/>
            <person name="Matiasovicova J."/>
            <person name="Kubasova T."/>
            <person name="Cejkova D."/>
            <person name="Rychlik I."/>
        </authorList>
    </citation>
    <scope>NUCLEOTIDE SEQUENCE [LARGE SCALE GENOMIC DNA]</scope>
    <source>
        <strain evidence="5 6">An829</strain>
    </source>
</reference>
<evidence type="ECO:0000256" key="2">
    <source>
        <dbReference type="ARBA" id="ARBA00022729"/>
    </source>
</evidence>
<dbReference type="Pfam" id="PF00496">
    <property type="entry name" value="SBP_bac_5"/>
    <property type="match status" value="1"/>
</dbReference>
<dbReference type="PANTHER" id="PTHR30290">
    <property type="entry name" value="PERIPLASMIC BINDING COMPONENT OF ABC TRANSPORTER"/>
    <property type="match status" value="1"/>
</dbReference>
<evidence type="ECO:0000256" key="3">
    <source>
        <dbReference type="SAM" id="SignalP"/>
    </source>
</evidence>
<dbReference type="RefSeq" id="WP_205103079.1">
    <property type="nucleotide sequence ID" value="NZ_JACJJC010000011.1"/>
</dbReference>
<dbReference type="Gene3D" id="3.10.105.10">
    <property type="entry name" value="Dipeptide-binding Protein, Domain 3"/>
    <property type="match status" value="1"/>
</dbReference>
<evidence type="ECO:0000259" key="4">
    <source>
        <dbReference type="Pfam" id="PF00496"/>
    </source>
</evidence>
<dbReference type="InterPro" id="IPR039424">
    <property type="entry name" value="SBP_5"/>
</dbReference>
<dbReference type="Proteomes" id="UP000715095">
    <property type="component" value="Unassembled WGS sequence"/>
</dbReference>
<accession>A0ABS2DSW9</accession>
<feature type="chain" id="PRO_5047093267" evidence="3">
    <location>
        <begin position="26"/>
        <end position="516"/>
    </location>
</feature>
<keyword evidence="2 3" id="KW-0732">Signal</keyword>
<dbReference type="SUPFAM" id="SSF53850">
    <property type="entry name" value="Periplasmic binding protein-like II"/>
    <property type="match status" value="1"/>
</dbReference>
<gene>
    <name evidence="5" type="ORF">H6A60_07715</name>
</gene>
<dbReference type="PIRSF" id="PIRSF002741">
    <property type="entry name" value="MppA"/>
    <property type="match status" value="1"/>
</dbReference>
<feature type="domain" description="Solute-binding protein family 5" evidence="4">
    <location>
        <begin position="71"/>
        <end position="428"/>
    </location>
</feature>
<feature type="signal peptide" evidence="3">
    <location>
        <begin position="1"/>
        <end position="25"/>
    </location>
</feature>
<dbReference type="Gene3D" id="3.40.190.10">
    <property type="entry name" value="Periplasmic binding protein-like II"/>
    <property type="match status" value="1"/>
</dbReference>
<dbReference type="CDD" id="cd08515">
    <property type="entry name" value="PBP2_NikA_DppA_OppA_like_10"/>
    <property type="match status" value="1"/>
</dbReference>
<evidence type="ECO:0000313" key="6">
    <source>
        <dbReference type="Proteomes" id="UP000715095"/>
    </source>
</evidence>
<protein>
    <submittedName>
        <fullName evidence="5">ABC transporter substrate-binding protein</fullName>
    </submittedName>
</protein>
<comment type="similarity">
    <text evidence="1">Belongs to the bacterial solute-binding protein 5 family.</text>
</comment>
<dbReference type="PANTHER" id="PTHR30290:SF38">
    <property type="entry name" value="D,D-DIPEPTIDE-BINDING PERIPLASMIC PROTEIN DDPA-RELATED"/>
    <property type="match status" value="1"/>
</dbReference>
<dbReference type="EMBL" id="JACJJC010000011">
    <property type="protein sequence ID" value="MBM6704368.1"/>
    <property type="molecule type" value="Genomic_DNA"/>
</dbReference>
<keyword evidence="6" id="KW-1185">Reference proteome</keyword>
<evidence type="ECO:0000256" key="1">
    <source>
        <dbReference type="ARBA" id="ARBA00005695"/>
    </source>
</evidence>
<comment type="caution">
    <text evidence="5">The sequence shown here is derived from an EMBL/GenBank/DDBJ whole genome shotgun (WGS) entry which is preliminary data.</text>
</comment>
<organism evidence="5 6">
    <name type="scientific">Sutterella massiliensis</name>
    <dbReference type="NCBI Taxonomy" id="1816689"/>
    <lineage>
        <taxon>Bacteria</taxon>
        <taxon>Pseudomonadati</taxon>
        <taxon>Pseudomonadota</taxon>
        <taxon>Betaproteobacteria</taxon>
        <taxon>Burkholderiales</taxon>
        <taxon>Sutterellaceae</taxon>
        <taxon>Sutterella</taxon>
    </lineage>
</organism>
<name>A0ABS2DSW9_9BURK</name>
<dbReference type="Gene3D" id="3.90.76.10">
    <property type="entry name" value="Dipeptide-binding Protein, Domain 1"/>
    <property type="match status" value="1"/>
</dbReference>
<evidence type="ECO:0000313" key="5">
    <source>
        <dbReference type="EMBL" id="MBM6704368.1"/>
    </source>
</evidence>
<dbReference type="InterPro" id="IPR030678">
    <property type="entry name" value="Peptide/Ni-bd"/>
</dbReference>
<sequence length="516" mass="57290">MKFAKHSVSALVLALAGAFSVAAQASADNMVVAVQQLPPTVEPQGVNNNANDRVAYSIYETLIRADQKTGELHPGLAVSWKRISPETVEFKLREGVKFQDGTDFTADDVVFSFGEERFMGKNAPGRAAAGEFLGGLKSVEKVDDYTVRVTMNTADPLIERRFSARMSEIISEDGYKKAGGWDNWIKHPIGTGPYEIVEFKTGNRLALKRFEGYWGEKAPAAKLTFVEVPELSARVAGLRSGEFDIITEVPPDQVKPLSADGRIDVVGGPIDNIYGFVFDSKSNKIMQSKELRQAFLHAIDREMLVNALFAGRTTPAYSFQSKTFGDLWIEDFNKNLYDPAKAKALIKASGYKGEPIVWRIQPGYYTLEMTVSQAVAAMLKQVGINIKLDVKENWTQVEAAGRDRMINNASFSAYYPDPAAQLWRRLKPGAFWEADGFIVESPEYQEFVAQGKILETSIDPAERKAAWSKMLKAFAENPYACPLYSLPMIYAKQKNVEWTPGTQGSMDFSAANLKFK</sequence>